<name>R0JIU4_EXST2</name>
<protein>
    <recommendedName>
        <fullName evidence="1">DUF8040 domain-containing protein</fullName>
    </recommendedName>
</protein>
<reference evidence="2 3" key="2">
    <citation type="journal article" date="2013" name="PLoS Genet.">
        <title>Comparative genome structure, secondary metabolite, and effector coding capacity across Cochliobolus pathogens.</title>
        <authorList>
            <person name="Condon B.J."/>
            <person name="Leng Y."/>
            <person name="Wu D."/>
            <person name="Bushley K.E."/>
            <person name="Ohm R.A."/>
            <person name="Otillar R."/>
            <person name="Martin J."/>
            <person name="Schackwitz W."/>
            <person name="Grimwood J."/>
            <person name="MohdZainudin N."/>
            <person name="Xue C."/>
            <person name="Wang R."/>
            <person name="Manning V.A."/>
            <person name="Dhillon B."/>
            <person name="Tu Z.J."/>
            <person name="Steffenson B.J."/>
            <person name="Salamov A."/>
            <person name="Sun H."/>
            <person name="Lowry S."/>
            <person name="LaButti K."/>
            <person name="Han J."/>
            <person name="Copeland A."/>
            <person name="Lindquist E."/>
            <person name="Barry K."/>
            <person name="Schmutz J."/>
            <person name="Baker S.E."/>
            <person name="Ciuffetti L.M."/>
            <person name="Grigoriev I.V."/>
            <person name="Zhong S."/>
            <person name="Turgeon B.G."/>
        </authorList>
    </citation>
    <scope>NUCLEOTIDE SEQUENCE [LARGE SCALE GENOMIC DNA]</scope>
    <source>
        <strain evidence="3">28A</strain>
    </source>
</reference>
<evidence type="ECO:0000313" key="2">
    <source>
        <dbReference type="EMBL" id="EOA81268.1"/>
    </source>
</evidence>
<dbReference type="AlphaFoldDB" id="R0JIU4"/>
<evidence type="ECO:0000313" key="3">
    <source>
        <dbReference type="Proteomes" id="UP000016935"/>
    </source>
</evidence>
<proteinExistence type="predicted"/>
<evidence type="ECO:0000259" key="1">
    <source>
        <dbReference type="Pfam" id="PF26138"/>
    </source>
</evidence>
<feature type="domain" description="DUF8040" evidence="1">
    <location>
        <begin position="18"/>
        <end position="98"/>
    </location>
</feature>
<dbReference type="GeneID" id="19406369"/>
<sequence length="178" mass="20316">MDGIEAMGARRAMSLMFTVPERFIGFAHMDQKTFFDLSDWILANVASQITPQISVEESLFVFLDIVAQGNSFSHVAYGWDHDLELTHGIFLNVLNALTVLRASREIADTCPPFTQARKRWEVTRRWNQKRSRPNPGGIVRIGYDEMSRDGLEVDQECLKEALMALNNFIHENADHDES</sequence>
<dbReference type="OrthoDB" id="3853825at2759"/>
<dbReference type="EMBL" id="KB908866">
    <property type="protein sequence ID" value="EOA81268.1"/>
    <property type="molecule type" value="Genomic_DNA"/>
</dbReference>
<dbReference type="STRING" id="671987.R0JIU4"/>
<dbReference type="Pfam" id="PF26138">
    <property type="entry name" value="DUF8040"/>
    <property type="match status" value="1"/>
</dbReference>
<dbReference type="HOGENOM" id="CLU_1475857_0_0_1"/>
<gene>
    <name evidence="2" type="ORF">SETTUDRAFT_98391</name>
</gene>
<accession>R0JIU4</accession>
<organism evidence="2 3">
    <name type="scientific">Exserohilum turcicum (strain 28A)</name>
    <name type="common">Northern leaf blight fungus</name>
    <name type="synonym">Setosphaeria turcica</name>
    <dbReference type="NCBI Taxonomy" id="671987"/>
    <lineage>
        <taxon>Eukaryota</taxon>
        <taxon>Fungi</taxon>
        <taxon>Dikarya</taxon>
        <taxon>Ascomycota</taxon>
        <taxon>Pezizomycotina</taxon>
        <taxon>Dothideomycetes</taxon>
        <taxon>Pleosporomycetidae</taxon>
        <taxon>Pleosporales</taxon>
        <taxon>Pleosporineae</taxon>
        <taxon>Pleosporaceae</taxon>
        <taxon>Exserohilum</taxon>
    </lineage>
</organism>
<dbReference type="RefSeq" id="XP_008030781.1">
    <property type="nucleotide sequence ID" value="XM_008032590.1"/>
</dbReference>
<reference evidence="2 3" key="1">
    <citation type="journal article" date="2012" name="PLoS Pathog.">
        <title>Diverse lifestyles and strategies of plant pathogenesis encoded in the genomes of eighteen Dothideomycetes fungi.</title>
        <authorList>
            <person name="Ohm R.A."/>
            <person name="Feau N."/>
            <person name="Henrissat B."/>
            <person name="Schoch C.L."/>
            <person name="Horwitz B.A."/>
            <person name="Barry K.W."/>
            <person name="Condon B.J."/>
            <person name="Copeland A.C."/>
            <person name="Dhillon B."/>
            <person name="Glaser F."/>
            <person name="Hesse C.N."/>
            <person name="Kosti I."/>
            <person name="LaButti K."/>
            <person name="Lindquist E.A."/>
            <person name="Lucas S."/>
            <person name="Salamov A.A."/>
            <person name="Bradshaw R.E."/>
            <person name="Ciuffetti L."/>
            <person name="Hamelin R.C."/>
            <person name="Kema G.H.J."/>
            <person name="Lawrence C."/>
            <person name="Scott J.A."/>
            <person name="Spatafora J.W."/>
            <person name="Turgeon B.G."/>
            <person name="de Wit P.J.G.M."/>
            <person name="Zhong S."/>
            <person name="Goodwin S.B."/>
            <person name="Grigoriev I.V."/>
        </authorList>
    </citation>
    <scope>NUCLEOTIDE SEQUENCE [LARGE SCALE GENOMIC DNA]</scope>
    <source>
        <strain evidence="3">28A</strain>
    </source>
</reference>
<keyword evidence="3" id="KW-1185">Reference proteome</keyword>
<dbReference type="InterPro" id="IPR058353">
    <property type="entry name" value="DUF8040"/>
</dbReference>
<dbReference type="Proteomes" id="UP000016935">
    <property type="component" value="Unassembled WGS sequence"/>
</dbReference>